<keyword evidence="2" id="KW-1185">Reference proteome</keyword>
<sequence>MLVNLIYLSRKLQGASIYLLELYFGYSDDGNNHGFGDRKSDDEKVCGGNGTAIKIAWGVRVRIAIEPAVARYIQNADFSTCTF</sequence>
<protein>
    <submittedName>
        <fullName evidence="1">Uncharacterized protein</fullName>
    </submittedName>
</protein>
<dbReference type="AlphaFoldDB" id="A0A4Z1K313"/>
<accession>A0A4Z1K313</accession>
<evidence type="ECO:0000313" key="1">
    <source>
        <dbReference type="EMBL" id="TGO78370.1"/>
    </source>
</evidence>
<name>A0A4Z1K313_9HELO</name>
<proteinExistence type="predicted"/>
<comment type="caution">
    <text evidence="1">The sequence shown here is derived from an EMBL/GenBank/DDBJ whole genome shotgun (WGS) entry which is preliminary data.</text>
</comment>
<dbReference type="EMBL" id="PQXM01000069">
    <property type="protein sequence ID" value="TGO78370.1"/>
    <property type="molecule type" value="Genomic_DNA"/>
</dbReference>
<organism evidence="1 2">
    <name type="scientific">Botrytis elliptica</name>
    <dbReference type="NCBI Taxonomy" id="278938"/>
    <lineage>
        <taxon>Eukaryota</taxon>
        <taxon>Fungi</taxon>
        <taxon>Dikarya</taxon>
        <taxon>Ascomycota</taxon>
        <taxon>Pezizomycotina</taxon>
        <taxon>Leotiomycetes</taxon>
        <taxon>Helotiales</taxon>
        <taxon>Sclerotiniaceae</taxon>
        <taxon>Botrytis</taxon>
    </lineage>
</organism>
<gene>
    <name evidence="1" type="ORF">BELL_0069g00230</name>
</gene>
<dbReference type="Proteomes" id="UP000297229">
    <property type="component" value="Unassembled WGS sequence"/>
</dbReference>
<reference evidence="1 2" key="1">
    <citation type="submission" date="2017-12" db="EMBL/GenBank/DDBJ databases">
        <title>Comparative genomics of Botrytis spp.</title>
        <authorList>
            <person name="Valero-Jimenez C.A."/>
            <person name="Tapia P."/>
            <person name="Veloso J."/>
            <person name="Silva-Moreno E."/>
            <person name="Staats M."/>
            <person name="Valdes J.H."/>
            <person name="Van Kan J.A.L."/>
        </authorList>
    </citation>
    <scope>NUCLEOTIDE SEQUENCE [LARGE SCALE GENOMIC DNA]</scope>
    <source>
        <strain evidence="1 2">Be9601</strain>
    </source>
</reference>
<evidence type="ECO:0000313" key="2">
    <source>
        <dbReference type="Proteomes" id="UP000297229"/>
    </source>
</evidence>